<dbReference type="Gene3D" id="2.60.40.10">
    <property type="entry name" value="Immunoglobulins"/>
    <property type="match status" value="1"/>
</dbReference>
<dbReference type="InterPro" id="IPR013783">
    <property type="entry name" value="Ig-like_fold"/>
</dbReference>
<comment type="caution">
    <text evidence="5">The sequence shown here is derived from an EMBL/GenBank/DDBJ whole genome shotgun (WGS) entry which is preliminary data.</text>
</comment>
<dbReference type="InterPro" id="IPR004358">
    <property type="entry name" value="Sig_transdc_His_kin-like_C"/>
</dbReference>
<dbReference type="SUPFAM" id="SSF55874">
    <property type="entry name" value="ATPase domain of HSP90 chaperone/DNA topoisomerase II/histidine kinase"/>
    <property type="match status" value="1"/>
</dbReference>
<dbReference type="SUPFAM" id="SSF63829">
    <property type="entry name" value="Calcium-dependent phosphotriesterase"/>
    <property type="match status" value="3"/>
</dbReference>
<gene>
    <name evidence="5" type="ORF">NU887_10125</name>
</gene>
<dbReference type="Pfam" id="PF07494">
    <property type="entry name" value="Reg_prop"/>
    <property type="match status" value="2"/>
</dbReference>
<dbReference type="Pfam" id="PF07495">
    <property type="entry name" value="Y_Y_Y"/>
    <property type="match status" value="1"/>
</dbReference>
<dbReference type="InterPro" id="IPR011123">
    <property type="entry name" value="Y_Y_Y"/>
</dbReference>
<dbReference type="InterPro" id="IPR005467">
    <property type="entry name" value="His_kinase_dom"/>
</dbReference>
<dbReference type="InterPro" id="IPR036890">
    <property type="entry name" value="HATPase_C_sf"/>
</dbReference>
<evidence type="ECO:0000256" key="1">
    <source>
        <dbReference type="ARBA" id="ARBA00000085"/>
    </source>
</evidence>
<evidence type="ECO:0000313" key="5">
    <source>
        <dbReference type="EMBL" id="MCR9015392.1"/>
    </source>
</evidence>
<dbReference type="Gene3D" id="2.130.10.10">
    <property type="entry name" value="YVTN repeat-like/Quinoprotein amine dehydrogenase"/>
    <property type="match status" value="3"/>
</dbReference>
<dbReference type="PANTHER" id="PTHR43547:SF2">
    <property type="entry name" value="HYBRID SIGNAL TRANSDUCTION HISTIDINE KINASE C"/>
    <property type="match status" value="1"/>
</dbReference>
<sequence>MKPKIGFTHPIFYLLFMPLIVAISCINKTDTPFPENGSGYEIPKAVPFQMPEGKPIQWKTYPEDSVPKPVKIAFDVETLPSKPFTINEFKTLKNPITSTSFDWDKLESIPFKADSIDKFPVKVRKFILPNPVVTSADLPSVWMGGTSAIVRLGQAEGLLGNKVYSLQTDNFGSVWIGTERGLHKYNGSEFLTYNFFGKNENGSIEIISDLILDKEGRLIISGLVTGVYRLDITLGILEHFAYEKGFVRMELDHQGILWGTNNGLFFLDMENRLISEVDLHRTNPNMNIAFGVKEDSQKNIWIGLGQKIGILDPERKAIRFIGEPEGLVVRTAYNFTEDKSGNVWITAFSTDAFSVSLQNSKVMHLGAGQGYFGRTTDVFEDNMDRLWLISNDTVTVYDPVSSKIKKILTGSPIRVVGFPSSSMMGKGGEIWIGTDKDGILLIDPKGMMAENFSTNNGLESNDVWGIDEDSQGRIWMATYRGINIYDPEKEKLSLLKLPSELSGNDFRQLIAIGEDKFLAGIMGGFAIIDVQAKSITHYNTVQKGLVNAVFNGIQNADGKFWMGTGNGLLVFDPTSNSFQKLDKSNGLVSNTSFVVINDRKGKIWVCSDAGINIIDPKTNTNVTLQKKEGLLSNYNSMVFESASGEVIVGGDEGFSIFSLDETSITHVSAKNGLMPPALYDLTEVNGKIHVGSENGIIVVDRPTPNNPDQVWHFSNYGKSSGIPYNDYNQSTAFPTKKGPVFWGASPIMTVVHQDPIMDSLAPVVKIKGMNIMDQNPVFMHTSFLKNSLSEGDTLWNSDFSKGFTKDNFPKDSSYLAQNNIQWDSISPGFQMPNQLKLPYDQNSFNFSFVNQSVLGRDKIVYRYILEGADQAWSDVSPKSNSRIYYNLTPGDYKFKVATRGFNGIWSEPATLDFEILPPWWQTWWAYLLFASLFGGLTYGIVHVRSQYLKKENRILEEKVMHRTSQLNKSIDELKATQSQLIQSEKMASLGELTAGIAHEIQNPLNFVNNFSELSVELADELKEELSKITLELGQKKELESIANDIIQNQQKIHHHGKRADAIVKGMLAHSRNNSSQKEPTDINALADEYLRLSYHGLRAKDKSFNADFKTDLDPSLPKVNAVPQDLGRVLLNLINNAFYAVSERAKQHNEGYRPTVVVKTINLGDKVEIKVIDNGNGIPEHVKDKIFQPFFTTKPTGQGTGLGLSLSYDIVKAHGGELKVETKHTSYSTDAKEIGGRGEGTEFRIILPC</sequence>
<name>A0A9X2SYI3_9BACT</name>
<dbReference type="Pfam" id="PF02518">
    <property type="entry name" value="HATPase_c"/>
    <property type="match status" value="1"/>
</dbReference>
<dbReference type="SUPFAM" id="SSF47384">
    <property type="entry name" value="Homodimeric domain of signal transducing histidine kinase"/>
    <property type="match status" value="1"/>
</dbReference>
<evidence type="ECO:0000256" key="3">
    <source>
        <dbReference type="ARBA" id="ARBA00022553"/>
    </source>
</evidence>
<keyword evidence="5" id="KW-0067">ATP-binding</keyword>
<dbReference type="Gene3D" id="1.10.287.130">
    <property type="match status" value="1"/>
</dbReference>
<dbReference type="InterPro" id="IPR036097">
    <property type="entry name" value="HisK_dim/P_sf"/>
</dbReference>
<accession>A0A9X2SYI3</accession>
<dbReference type="SMART" id="SM00387">
    <property type="entry name" value="HATPase_c"/>
    <property type="match status" value="1"/>
</dbReference>
<dbReference type="PRINTS" id="PR00344">
    <property type="entry name" value="BCTRLSENSOR"/>
</dbReference>
<keyword evidence="6" id="KW-1185">Reference proteome</keyword>
<dbReference type="Proteomes" id="UP001142175">
    <property type="component" value="Unassembled WGS sequence"/>
</dbReference>
<protein>
    <recommendedName>
        <fullName evidence="2">histidine kinase</fullName>
        <ecNumber evidence="2">2.7.13.3</ecNumber>
    </recommendedName>
</protein>
<dbReference type="AlphaFoldDB" id="A0A9X2SYI3"/>
<reference evidence="5" key="1">
    <citation type="submission" date="2022-08" db="EMBL/GenBank/DDBJ databases">
        <authorList>
            <person name="Zhang D."/>
        </authorList>
    </citation>
    <scope>NUCLEOTIDE SEQUENCE</scope>
    <source>
        <strain evidence="5">XJ19-11</strain>
    </source>
</reference>
<proteinExistence type="predicted"/>
<dbReference type="CDD" id="cd00082">
    <property type="entry name" value="HisKA"/>
    <property type="match status" value="1"/>
</dbReference>
<keyword evidence="5" id="KW-0547">Nucleotide-binding</keyword>
<feature type="domain" description="Histidine kinase" evidence="4">
    <location>
        <begin position="995"/>
        <end position="1249"/>
    </location>
</feature>
<evidence type="ECO:0000313" key="6">
    <source>
        <dbReference type="Proteomes" id="UP001142175"/>
    </source>
</evidence>
<dbReference type="InterPro" id="IPR015943">
    <property type="entry name" value="WD40/YVTN_repeat-like_dom_sf"/>
</dbReference>
<dbReference type="Gene3D" id="3.30.565.10">
    <property type="entry name" value="Histidine kinase-like ATPase, C-terminal domain"/>
    <property type="match status" value="1"/>
</dbReference>
<dbReference type="GO" id="GO:0005524">
    <property type="term" value="F:ATP binding"/>
    <property type="evidence" value="ECO:0007669"/>
    <property type="project" value="UniProtKB-KW"/>
</dbReference>
<organism evidence="5 6">
    <name type="scientific">Aquiflexum gelatinilyticum</name>
    <dbReference type="NCBI Taxonomy" id="2961943"/>
    <lineage>
        <taxon>Bacteria</taxon>
        <taxon>Pseudomonadati</taxon>
        <taxon>Bacteroidota</taxon>
        <taxon>Cytophagia</taxon>
        <taxon>Cytophagales</taxon>
        <taxon>Cyclobacteriaceae</taxon>
        <taxon>Aquiflexum</taxon>
    </lineage>
</organism>
<dbReference type="EC" id="2.7.13.3" evidence="2"/>
<dbReference type="InterPro" id="IPR003661">
    <property type="entry name" value="HisK_dim/P_dom"/>
</dbReference>
<keyword evidence="3" id="KW-0597">Phosphoprotein</keyword>
<comment type="catalytic activity">
    <reaction evidence="1">
        <text>ATP + protein L-histidine = ADP + protein N-phospho-L-histidine.</text>
        <dbReference type="EC" id="2.7.13.3"/>
    </reaction>
</comment>
<dbReference type="EMBL" id="JANSUY010000005">
    <property type="protein sequence ID" value="MCR9015392.1"/>
    <property type="molecule type" value="Genomic_DNA"/>
</dbReference>
<evidence type="ECO:0000259" key="4">
    <source>
        <dbReference type="PROSITE" id="PS50109"/>
    </source>
</evidence>
<dbReference type="PANTHER" id="PTHR43547">
    <property type="entry name" value="TWO-COMPONENT HISTIDINE KINASE"/>
    <property type="match status" value="1"/>
</dbReference>
<dbReference type="GO" id="GO:0000155">
    <property type="term" value="F:phosphorelay sensor kinase activity"/>
    <property type="evidence" value="ECO:0007669"/>
    <property type="project" value="InterPro"/>
</dbReference>
<dbReference type="RefSeq" id="WP_258423249.1">
    <property type="nucleotide sequence ID" value="NZ_JANSUY010000005.1"/>
</dbReference>
<dbReference type="InterPro" id="IPR003594">
    <property type="entry name" value="HATPase_dom"/>
</dbReference>
<dbReference type="InterPro" id="IPR011110">
    <property type="entry name" value="Reg_prop"/>
</dbReference>
<dbReference type="PROSITE" id="PS50109">
    <property type="entry name" value="HIS_KIN"/>
    <property type="match status" value="1"/>
</dbReference>
<dbReference type="PROSITE" id="PS51257">
    <property type="entry name" value="PROKAR_LIPOPROTEIN"/>
    <property type="match status" value="1"/>
</dbReference>
<evidence type="ECO:0000256" key="2">
    <source>
        <dbReference type="ARBA" id="ARBA00012438"/>
    </source>
</evidence>